<evidence type="ECO:0000313" key="5">
    <source>
        <dbReference type="Proteomes" id="UP000023755"/>
    </source>
</evidence>
<dbReference type="AlphaFoldDB" id="X5HME8"/>
<organism evidence="4 5">
    <name type="scientific">Neorickettsia helminthoeca str. Oregon</name>
    <dbReference type="NCBI Taxonomy" id="1286528"/>
    <lineage>
        <taxon>Bacteria</taxon>
        <taxon>Pseudomonadati</taxon>
        <taxon>Pseudomonadota</taxon>
        <taxon>Alphaproteobacteria</taxon>
        <taxon>Rickettsiales</taxon>
        <taxon>Anaplasmataceae</taxon>
        <taxon>Neorickettsia</taxon>
    </lineage>
</organism>
<comment type="similarity">
    <text evidence="1">Belongs to the diaminopimelate epimerase family.</text>
</comment>
<dbReference type="EC" id="5.1.1.7" evidence="3"/>
<keyword evidence="2 4" id="KW-0413">Isomerase</keyword>
<proteinExistence type="inferred from homology"/>
<evidence type="ECO:0000313" key="4">
    <source>
        <dbReference type="EMBL" id="AHX11640.1"/>
    </source>
</evidence>
<dbReference type="EMBL" id="CP007481">
    <property type="protein sequence ID" value="AHX11640.1"/>
    <property type="molecule type" value="Genomic_DNA"/>
</dbReference>
<dbReference type="NCBIfam" id="TIGR00652">
    <property type="entry name" value="DapF"/>
    <property type="match status" value="1"/>
</dbReference>
<dbReference type="GO" id="GO:0005829">
    <property type="term" value="C:cytosol"/>
    <property type="evidence" value="ECO:0007669"/>
    <property type="project" value="TreeGrafter"/>
</dbReference>
<dbReference type="InterPro" id="IPR001653">
    <property type="entry name" value="DAP_epimerase_DapF"/>
</dbReference>
<dbReference type="GO" id="GO:0008837">
    <property type="term" value="F:diaminopimelate epimerase activity"/>
    <property type="evidence" value="ECO:0007669"/>
    <property type="project" value="UniProtKB-UniRule"/>
</dbReference>
<dbReference type="STRING" id="1286528.NHE_0707"/>
<evidence type="ECO:0000256" key="3">
    <source>
        <dbReference type="NCBIfam" id="TIGR00652"/>
    </source>
</evidence>
<evidence type="ECO:0000256" key="2">
    <source>
        <dbReference type="ARBA" id="ARBA00023235"/>
    </source>
</evidence>
<accession>X5HME8</accession>
<dbReference type="PANTHER" id="PTHR31689">
    <property type="entry name" value="DIAMINOPIMELATE EPIMERASE, CHLOROPLASTIC"/>
    <property type="match status" value="1"/>
</dbReference>
<dbReference type="PANTHER" id="PTHR31689:SF0">
    <property type="entry name" value="DIAMINOPIMELATE EPIMERASE"/>
    <property type="match status" value="1"/>
</dbReference>
<sequence length="266" mass="29201">MHACGNDFIIIHNTEFSGIPELDRCETIRRLSSRRTGIGCDQLLIVSNEGPLEAEMIIYNSDGSSAATCLNGAACVALDLMRNNKEWNFLIKSSGGIFLAHLENEKVRIIPTTILQNNLPTKEKVLSKSLSKFSLPGIRYVGIGVSIGNPHLVFFVETEKEVDEIHSFADLVRRNNPFTREINLSVSCIFDGVALSRVIEAGTGETLACGSASAAIYLAARNLGLVETELTIRFPGGDLIAGPHKEFYYIAATPKYVFRGSFWIPF</sequence>
<reference evidence="4 5" key="1">
    <citation type="submission" date="2014-03" db="EMBL/GenBank/DDBJ databases">
        <title>Sequencing and Comparison of Genomes and Transcriptome Profiles of Human Ehrlichiosis Agents.</title>
        <authorList>
            <person name="Lin M."/>
            <person name="Daugherty S.C."/>
            <person name="Nagaraj S."/>
            <person name="Cheng Z."/>
            <person name="Xiong Q."/>
            <person name="Lin F.-Y."/>
            <person name="Sengamalay N."/>
            <person name="Ott S."/>
            <person name="Godinez A."/>
            <person name="Tallon L.J."/>
            <person name="Sadzewicz L."/>
            <person name="Fraser C.M."/>
            <person name="Dunning Hotopp J.C."/>
            <person name="Rikihisa Y."/>
        </authorList>
    </citation>
    <scope>NUCLEOTIDE SEQUENCE [LARGE SCALE GENOMIC DNA]</scope>
    <source>
        <strain evidence="4 5">Oregon</strain>
    </source>
</reference>
<gene>
    <name evidence="4" type="primary">dapF</name>
    <name evidence="4" type="ORF">NHE_0707</name>
</gene>
<keyword evidence="5" id="KW-1185">Reference proteome</keyword>
<dbReference type="HOGENOM" id="CLU_053306_1_0_5"/>
<protein>
    <recommendedName>
        <fullName evidence="3">Diaminopimelate epimerase</fullName>
        <ecNumber evidence="3">5.1.1.7</ecNumber>
    </recommendedName>
</protein>
<dbReference type="SUPFAM" id="SSF54506">
    <property type="entry name" value="Diaminopimelate epimerase-like"/>
    <property type="match status" value="2"/>
</dbReference>
<dbReference type="KEGG" id="nhm:NHE_0707"/>
<evidence type="ECO:0000256" key="1">
    <source>
        <dbReference type="ARBA" id="ARBA00010219"/>
    </source>
</evidence>
<dbReference type="GO" id="GO:0009089">
    <property type="term" value="P:lysine biosynthetic process via diaminopimelate"/>
    <property type="evidence" value="ECO:0007669"/>
    <property type="project" value="UniProtKB-UniRule"/>
</dbReference>
<name>X5HME8_9RICK</name>
<dbReference type="Pfam" id="PF01678">
    <property type="entry name" value="DAP_epimerase"/>
    <property type="match status" value="2"/>
</dbReference>
<dbReference type="Proteomes" id="UP000023755">
    <property type="component" value="Chromosome"/>
</dbReference>
<dbReference type="Gene3D" id="3.10.310.10">
    <property type="entry name" value="Diaminopimelate Epimerase, Chain A, domain 1"/>
    <property type="match status" value="2"/>
</dbReference>